<gene>
    <name evidence="2" type="ORF">METZ01_LOCUS220897</name>
</gene>
<dbReference type="EMBL" id="UINC01052566">
    <property type="protein sequence ID" value="SVB68043.1"/>
    <property type="molecule type" value="Genomic_DNA"/>
</dbReference>
<reference evidence="2" key="1">
    <citation type="submission" date="2018-05" db="EMBL/GenBank/DDBJ databases">
        <authorList>
            <person name="Lanie J.A."/>
            <person name="Ng W.-L."/>
            <person name="Kazmierczak K.M."/>
            <person name="Andrzejewski T.M."/>
            <person name="Davidsen T.M."/>
            <person name="Wayne K.J."/>
            <person name="Tettelin H."/>
            <person name="Glass J.I."/>
            <person name="Rusch D."/>
            <person name="Podicherti R."/>
            <person name="Tsui H.-C.T."/>
            <person name="Winkler M.E."/>
        </authorList>
    </citation>
    <scope>NUCLEOTIDE SEQUENCE</scope>
</reference>
<feature type="non-terminal residue" evidence="2">
    <location>
        <position position="1"/>
    </location>
</feature>
<sequence length="470" mass="52264">VKQLFLLAVAVSATGAPATIVHHHSDGGAQVTQHECPYNNVEVWRRTIPSRYRSRPEFAFVDGNPKLPNVLLIGDSISMSYTVDVRQKLAGIANVYRAPDNCRSTLQTLDALDTYLGKIDWDVIHFNWGIHDLTHLGPDGKATPPPAGNHQVPLKTYCTNMGKLIARLKRADARLIWAATTPVSSKAEKAGFRRDRDVLGYNDAALDVVRSRGIVINDLYALTKPKAEELFPDGVHPNGKGGRILAKAVTSTIRVQLLEAQRVRESGRVLISNIGSERATQGNGNKIVTLGDKTHIVWQDSIDEGYFARVRTLHRKTGKWSKVFTLGKGRDNHARPTITADSRGFLHIIIGGHGSGLQYRRSVRVNDASEWTPVEKFGRSTYPILICGPDDTLYITGRHDKGWVGMDFYAKPPGNDWEHRGLLVKKHNRFKGYAGYHNAMAWGPEKKTLHMSVGFYLGYSARQGEHTRDP</sequence>
<dbReference type="AlphaFoldDB" id="A0A382G0G9"/>
<dbReference type="SUPFAM" id="SSF50965">
    <property type="entry name" value="Galactose oxidase, central domain"/>
    <property type="match status" value="1"/>
</dbReference>
<feature type="non-terminal residue" evidence="2">
    <location>
        <position position="470"/>
    </location>
</feature>
<dbReference type="InterPro" id="IPR013830">
    <property type="entry name" value="SGNH_hydro"/>
</dbReference>
<evidence type="ECO:0000259" key="1">
    <source>
        <dbReference type="Pfam" id="PF13472"/>
    </source>
</evidence>
<dbReference type="InterPro" id="IPR011043">
    <property type="entry name" value="Gal_Oxase/kelch_b-propeller"/>
</dbReference>
<accession>A0A382G0G9</accession>
<dbReference type="Pfam" id="PF15892">
    <property type="entry name" value="BNR_4"/>
    <property type="match status" value="1"/>
</dbReference>
<dbReference type="SUPFAM" id="SSF52266">
    <property type="entry name" value="SGNH hydrolase"/>
    <property type="match status" value="1"/>
</dbReference>
<name>A0A382G0G9_9ZZZZ</name>
<proteinExistence type="predicted"/>
<dbReference type="Pfam" id="PF13472">
    <property type="entry name" value="Lipase_GDSL_2"/>
    <property type="match status" value="1"/>
</dbReference>
<dbReference type="CDD" id="cd00229">
    <property type="entry name" value="SGNH_hydrolase"/>
    <property type="match status" value="1"/>
</dbReference>
<evidence type="ECO:0000313" key="2">
    <source>
        <dbReference type="EMBL" id="SVB68043.1"/>
    </source>
</evidence>
<feature type="domain" description="SGNH hydrolase-type esterase" evidence="1">
    <location>
        <begin position="107"/>
        <end position="243"/>
    </location>
</feature>
<dbReference type="Gene3D" id="3.40.50.1110">
    <property type="entry name" value="SGNH hydrolase"/>
    <property type="match status" value="1"/>
</dbReference>
<organism evidence="2">
    <name type="scientific">marine metagenome</name>
    <dbReference type="NCBI Taxonomy" id="408172"/>
    <lineage>
        <taxon>unclassified sequences</taxon>
        <taxon>metagenomes</taxon>
        <taxon>ecological metagenomes</taxon>
    </lineage>
</organism>
<dbReference type="InterPro" id="IPR036514">
    <property type="entry name" value="SGNH_hydro_sf"/>
</dbReference>
<protein>
    <recommendedName>
        <fullName evidence="1">SGNH hydrolase-type esterase domain-containing protein</fullName>
    </recommendedName>
</protein>